<evidence type="ECO:0000256" key="6">
    <source>
        <dbReference type="ARBA" id="ARBA00012483"/>
    </source>
</evidence>
<proteinExistence type="inferred from homology"/>
<feature type="domain" description="RING-type" evidence="28">
    <location>
        <begin position="4044"/>
        <end position="4082"/>
    </location>
</feature>
<evidence type="ECO:0000256" key="4">
    <source>
        <dbReference type="ARBA" id="ARBA00004906"/>
    </source>
</evidence>
<evidence type="ECO:0000256" key="3">
    <source>
        <dbReference type="ARBA" id="ARBA00004514"/>
    </source>
</evidence>
<keyword evidence="20" id="KW-0511">Multifunctional enzyme</keyword>
<keyword evidence="10" id="KW-0808">Transferase</keyword>
<dbReference type="SMART" id="SM00382">
    <property type="entry name" value="AAA"/>
    <property type="match status" value="2"/>
</dbReference>
<feature type="compositionally biased region" description="Polar residues" evidence="27">
    <location>
        <begin position="175"/>
        <end position="196"/>
    </location>
</feature>
<dbReference type="FunFam" id="3.40.50.300:FF:000491">
    <property type="entry name" value="E3 ubiquitin-protein ligase RNF213"/>
    <property type="match status" value="1"/>
</dbReference>
<evidence type="ECO:0000313" key="31">
    <source>
        <dbReference type="Proteomes" id="UP000029965"/>
    </source>
</evidence>
<evidence type="ECO:0000256" key="16">
    <source>
        <dbReference type="ARBA" id="ARBA00022833"/>
    </source>
</evidence>
<gene>
    <name evidence="30" type="primary">RNF213</name>
</gene>
<evidence type="ECO:0000256" key="21">
    <source>
        <dbReference type="ARBA" id="ARBA00048778"/>
    </source>
</evidence>
<dbReference type="Ensembl" id="ENSCSAT00000000335.1">
    <property type="protein sequence ID" value="ENSCSAP00000015719.1"/>
    <property type="gene ID" value="ENSCSAG00000002319.1"/>
</dbReference>
<dbReference type="PROSITE" id="PS00518">
    <property type="entry name" value="ZF_RING_1"/>
    <property type="match status" value="1"/>
</dbReference>
<dbReference type="GO" id="GO:0002376">
    <property type="term" value="P:immune system process"/>
    <property type="evidence" value="ECO:0007669"/>
    <property type="project" value="UniProtKB-KW"/>
</dbReference>
<keyword evidence="17" id="KW-0067">ATP-binding</keyword>
<evidence type="ECO:0000256" key="24">
    <source>
        <dbReference type="ARBA" id="ARBA00079225"/>
    </source>
</evidence>
<evidence type="ECO:0000256" key="1">
    <source>
        <dbReference type="ARBA" id="ARBA00000900"/>
    </source>
</evidence>
<sequence>MECPSCHHVSKEEAPRFCSQCGERLPPAAPIADSENNNSTMASAPEGEMECGQELEEEGGPCLSSGSDSWQENPDEPGSDASWTVQEGAASEFLVDATVDLISDEWEAAHAIPRKRRKQDAAPLEAAGVPSADCEQSKKKKRKKKKNLNNSPSSELDSLPLSPASPSHLTLLSNPEPQDTTLPHSQAQQSGPTDQPSQPPGTATMPLEGDGPSVPTKVGDSPLQAQALGEAGVATGGEAQSSRQPQDHTEGEDKDASIPSVGRGLSQEGAGPPTSAGEGRSGNEDAAQELLLPESQRGSSEPGTEPQTTRQQAGTPASTAVDAAAEPANAVKGAGKEMKEKIQGMKQPPTTTPASKTHCQEAETKTKDETATAGEKVGKNEQGEPEDPKKPEGKNKSAAAAKKEKEQKNQKAGVQEVKARTLSPGRGVTVYFHAIISSHFSFNPDHHKVFIRGGEELGEPKWSRNVCELHCTRDLHHDGVLVEGSTVISKKYLNKYIPYKYVICNNKGSAEFEFIYKRQQKEGEHVNRCLFIKSSLLGSGDWHQYDDIVCMRPPGKFQKVMNHITDFTRKDLVKGKQIAATVMLDGIFSILQTWDTINLNNFFTQFQQFYFVVQQPMIFEGHAQPWTALQYGEKEVKKDLWEYLQKHMAPFLERKSADLFPKDCPVRSKLKMGLIVLFVVEKFEFLLEDNLTSVCHLLSSDASSPDELHSDLSHILGTSQSWRLYLVNLCQRCMDKSMYHWLGTLPVLHCCMELAPRYKDAWSQPEDTWAALEGISFSQFREQTQDTSLLLRFMSQNKHLLSVDEPLFRSWFSLLPLSHLVPYMENFIEHLGHFPAHVLDCFLGTYYRLRGLQKISSRNMQDVLNILKMLLRLLDTYQDKIPEEALSPSYLTVCLKLHEAVCSSTKTHEFYELPALSAEIVCRMIILLSLVESAGQGDAAGNNSVQTVLQGTLAATKRWLREVFTNNMLVYSGVSFTYHKEIEVWRRLVEIHFPVEHGWKESLLEDMEWRLKQEKPLSQITAYCSSHWDSKGLEDSVAKTFEKCIIEAVSSACQSQTSILRGLPCYNLRKFGTLLSAVITKSWPRNNGEAVDNLDDILKHLLTWADVKHLFKLCGTNEEILANITEDGKKLMGAADSVFTKIAGDLRNGTILVGQLELIIKHKNQFLDIWQLKEKSLSPQDEKCTMEETLNWRMEELLFLEKEKRCVDSLLKMCGNVKHLIQVDFGELATRHSQDLSSKRLNEAVTVRLPTSSNSERETHYHLSAQVREMAGKIDLLRDSHIFQMFWRKAAEPLSEPREEQEAAELLSEPEEESERHILELEEVYDYLYQPSYRKFIKLYQDLKSGEVTLAEIDVTFKDFVNKYTDLVSELKIMCTVDHQGQRDWIKERVEQIKEYHHLHQAVHAAKVILQVKESLGLTGDFSVLNTLLNFTDDFDNFGHETLDQINQELIRAKKLLQDISEARCEGLKALSLRKEFIRWVREALGGINELKVFVDLASISAGENDIDVDRVACFHDAVQGYASLLFKLDPRVGFDAFMKHLKELWKALDNDQYLPRKLCDSARNLEWLKTVKESHGSVELSSLTLATAINQRGMYVIHAPKGGQKISPDTVLHLVLPGSPGSHEEPREYCLEELKELLNKLMLMSGKKDHNNTEVERFSEVFCSVQRLSQAFIDLRSAGNMLFRTWTAMAYCSPKQGVSIQMNFGLELVTELVEGGDLTELLAALCRQMEHFLDSWKKFVTQKRMEHFYLNFYTAEQLVYLSTELRKQPPSDATLTMLSFIKSNCTLMDVLRASVGCESEAARYRVRTVTEELPLMLFSEFSLADKLRVIMEQSMECLPAFLPDCLDLETLGRCLAHLAGMGGSPVERHLPRGLQVGQPNLVVCGHSEVLPAALAVYMQTPSQPLPTYDEVLLCTPATTFEEVALLLRRCLTLGSPGHKVYSLLFADQLSYEVARQAEELFQKLCTQQHREDYQLVMVCDGDWEHCYLPSAFSQHKVFVTPQAPLEAIQAYLADHYRVPKQTLSAAAVFKDRLCVGIVASERAGVGKSLYVKRLHDKLKIQLNRKKVPLKTIRLIDPQVDESQVLGALLPFLDAQYQKVPVLFHLDVTSSVQTGIWVFLFKLLILQYLMDINGKMWLRNPCHLYIIEILERRTSVPSRRSSTLRTRVPQFSFLDIFPKVTCRPPKEVIDMELSPRRSDTEPGMDQWEFCSETFQRPYQYLRRFHQNQDLDMFEYQEGSVEGTPEECLQHFLIYCGVINPSWSELRNFARFLNHQLRDCEASLFCNPSFIGDTLRGFKNFVVTFMILMARDFATPTLHTSDQSPGKHMVTMDGVKEEDLAPFSLRKRWESEPHPYVFFNDDRTTMTFIGFYLQPNSKGSVDAINHLTRKVIKRDVMTMDLYQGLLLQRVPFNVDFDKLPRHEKLERLCLTLGIRWAIDPDETYELTTDNMLKILAIEMRFRCGIPVIIMGETGCGKTRLIKFLSELRRAGADADTIKLVKVHGGTTADMISSRVREAENVAFANKDQHQLDTILFFDEANTTEAISCIKEVLCDRTVDGQPLARDSGLHIIAACNPYRKHSEEMICRLESAGLGYRVNAEETADKLGSIPLRQLVYRVHALPPSLIPLVWDFGQLSDAAEKLYIQQIVQRLVDSISLDENETRVITEVLCASQGFMRKREDECGFVSLRDVERCVKVFRWFHEHSAMLLAQLNSFLSKSSVSKNHLERDPVLWSLMLAIGVCYHASLEKKDSYRKAIARFFPQPYDSRLLLDEITRAQDLFLDGVPLRKTIAKNLALKENVFMMVICIELKIPLFLVGKPGSSKSLAKTIVADAMQGPAAYSDLFRSLKQVHLVSFQCSPHSTPQGIIGTFRQCARFQQGKDLEQYVSVVVLDEVGLAEDSPKMPLKTLHPLLEDGCIEDDPAPHKKVGFVGISNWALDPAKMNRGIFVSRGSPNKRELIHSAKGICSSDSLIQDRIQGYFASFAKAYETVCENQDKEFFGLRDYYSLIKMVFAAAKASNRKPSPQDIAQAVLRNFSGKDDIHALDIFLANLPEAKCSEEVNPLQLIKQNIFGPSQKVPGEQLEDAESRYLLLLTKNYVALQILQQMFFKEDQQPEIIFGSGFPKDQEYTQICRNINRVKICMETGKMVVLLNLQNLYESLYDALNQYYVHLGGQKYVDLGLGTHRVKCRVHPNFRLIVIEEKDIVYKHFPIPLINRLEKHCLDINTALEKWQKSVVEELHAWVEKFINVKAEHFLNRHKYSPSDVFIGYHSDACASVVLQVIERQGHREALTEELYQKVSGEARLILLNCATPDAVVRLSASSLGSFPGKSLSQEYFYRQSHNSFADFLQTHLHTTDLERHAIFTEITTFSRLLTSHDCEILESEVTGRASKLTLLWLQRFDTEFSFLKEVRNCLTNTAKCKILIIQTDFEDGIHSAQLIASAKYSAINEINKIQENEDRIFVYFITKLSRMGRGTAYVGFHGGLWQSVHIDDLRRSTLMVSDMTRLQSVTISQLFAPGDLPELGLEHRAEDGREEAMETEASTSGEVAEEAMETEGSEKVEKETSELGGSDVSILDTTRLLRSCVQSAVGMLRDQNESCTRNMRRVVLLLDLLNEDSACHASFLRVSKMRLNVLLKTQEESQLHTLEWVVREACNQDALQEAGTFRHTLWKRVQGAATPLLASMISFIDRDGNLELLTRPDTPPWARDLWMFIFSDMKLLNIPLVMNNARHKGEMAYIMVQNYMNLSENASNNVPFSWRIKDYLEELWVQAQYITDAEGLPKKFVDIFQQTPLGRFLAQLHGEPQQELLQCYSKDFILLTMHVATEEELEFLQMALWSCIRELKAASEVPEEEVSLPWVHLAYQRFRSRLQNFSRILTIYPQVLHSLMEAPRNHELAGCEMTLDAFAAMACTEMLTRDTLKPSPQAWLQLVKNLSMPLELICSDGHMQGSGSLAQAVIREVRAQWSRIFSTALFVEHVLLGTESRVPELCRLVTEHVFLLDKCLRENSDVKTHRPFEAVMSTLCECKERASKTLSRFGVQPCPICLGDAQDPVCLPCDHVYCLRCLRAWLAPGQMMCPYCLTDLPDKFSPTVSQGHREVIEKHACFRQMCNSFFVDLVSTMCFKDNAPPEKEVIESLLSLLFVQKELLRDAPQRRREHTKSLSPFNDVVDKTPVIRSVILKLLLKYSFDDVKDYIQDYLTLLKKKAFIIEDKTELYMLFINCLEDSIREKTSACSRNDELNHLREEGRFLNTYSPVRRGREPANEASVEYLQEVARIRLCLDRASDFLSQPEGGPGMAEEKQCYLQQVKHFCTRVENDWHRVYLVRKLSSQRGMEFVQGLSKPGHPCQWVFPKEVIEQQKDHPGQMDRYLVYGDEYKALRDAVAKAVLECKPLGIETALKACKTRQSQQSAYFLLTLFREVAILYRSHNASLHPTPEQCEAVSKFIGECKILSPPEISHFATSLVDNSLPLLRAGPSDNHLQGTVTEMAIHAAAVLLCGQNKVLEPLKNLAFSPANMAHAFLPTMPEDLLAQARRWKGLEGVHWYTCPNGHPCSVGECGKPMEQSTCIDCHAPIGGINHRPQDGFNLVSNSTDRTQTGHVLGDPQQRDVVTCDRGLPPVVFILIRLLTHLALLLGASQSSQALINIIKPPVRDPKGFLQQHILKDLEQLTKMLGHSADETISVVHLVLRRLLQEQHQLSGKRFLNVDTRLSTKEMRNNWEKEIAAVVSPELEHLDKTLPTMNILISQDKRISSNPVAKIIYGDPVTFLPHLPRKSVVHCSKIWSCRKRITVEYLQHIVEQKNGKERVPILWHFLQKEAELRLVKFLPEILALQKGLVKRFQNVPQVEYSSIRGFLSSHSSEGLRQLLQKRITIFLSTWNKLRRSLETNGEINLPKDYCSTDLDLDADFEILLPRRRGLGLCATALVSYLIRLHNEIVYAVEKLSEGNNSYSVDAADVTDLHVISYEVERDLTPLILSNCQYQVEQGRETLQEFDLEKIQRQIISRFLQGKPRLSLKGIPTLVYRHDWNYEHLFMDIKNKMAQDSLPSSVISAISGQLQSYSDACEALSVVEVTLGFLSTAGGDPNMHLNMYIQDVLRMGDQTTHVSKALDRCQLKHTIALWQFLSAHKSEQLLRLQKEPFGEISSRYKADLSPEDAKLLSTFLNQIGLDAFLLELHEMIILKLKNPQTEGSFNPEWSLRDTLVSYMETKENEILPEMESQFPEKILLASCVSVWKTAAVLKQDRQMR</sequence>
<dbReference type="InterPro" id="IPR031248">
    <property type="entry name" value="RNF213"/>
</dbReference>
<evidence type="ECO:0000256" key="8">
    <source>
        <dbReference type="ARBA" id="ARBA00022657"/>
    </source>
</evidence>
<dbReference type="OMA" id="YMKDMKN"/>
<keyword evidence="13" id="KW-0863">Zinc-finger</keyword>
<dbReference type="FunFam" id="3.40.50.300:FF:000804">
    <property type="entry name" value="E3 ubiquitin-protein ligase RNF213"/>
    <property type="match status" value="1"/>
</dbReference>
<protein>
    <recommendedName>
        <fullName evidence="23">E3 ubiquitin-protein ligase RNF213</fullName>
        <ecNumber evidence="6">2.3.2.27</ecNumber>
    </recommendedName>
    <alternativeName>
        <fullName evidence="25">E3 ubiquitin-lipopolysaccharide ligase RNF213</fullName>
    </alternativeName>
    <alternativeName>
        <fullName evidence="24">Mysterin</fullName>
    </alternativeName>
    <alternativeName>
        <fullName evidence="26">RING finger protein 213</fullName>
    </alternativeName>
</protein>
<dbReference type="jPOST" id="A0A0D9S4D0"/>
<dbReference type="KEGG" id="csab:103243697"/>
<keyword evidence="16" id="KW-0862">Zinc</keyword>
<keyword evidence="19" id="KW-0443">Lipid metabolism</keyword>
<reference evidence="30 31" key="1">
    <citation type="submission" date="2014-03" db="EMBL/GenBank/DDBJ databases">
        <authorList>
            <person name="Warren W."/>
            <person name="Wilson R.K."/>
        </authorList>
    </citation>
    <scope>NUCLEOTIDE SEQUENCE</scope>
</reference>
<dbReference type="GO" id="GO:0005811">
    <property type="term" value="C:lipid droplet"/>
    <property type="evidence" value="ECO:0007669"/>
    <property type="project" value="UniProtKB-SubCell"/>
</dbReference>
<keyword evidence="8" id="KW-0037">Angiogenesis</keyword>
<evidence type="ECO:0000256" key="25">
    <source>
        <dbReference type="ARBA" id="ARBA00079490"/>
    </source>
</evidence>
<keyword evidence="12" id="KW-0547">Nucleotide-binding</keyword>
<feature type="compositionally biased region" description="Polar residues" evidence="27">
    <location>
        <begin position="296"/>
        <end position="318"/>
    </location>
</feature>
<feature type="region of interest" description="Disordered" evidence="27">
    <location>
        <begin position="3532"/>
        <end position="3570"/>
    </location>
</feature>
<dbReference type="EMBL" id="AQIB01145047">
    <property type="status" value="NOT_ANNOTATED_CDS"/>
    <property type="molecule type" value="Genomic_DNA"/>
</dbReference>
<keyword evidence="14" id="KW-0833">Ubl conjugation pathway</keyword>
<dbReference type="InterPro" id="IPR013083">
    <property type="entry name" value="Znf_RING/FYVE/PHD"/>
</dbReference>
<dbReference type="Proteomes" id="UP000029965">
    <property type="component" value="Chromosome 16"/>
</dbReference>
<keyword evidence="11" id="KW-0479">Metal-binding</keyword>
<dbReference type="Pfam" id="PF20173">
    <property type="entry name" value="ZnF_RZ-type"/>
    <property type="match status" value="1"/>
</dbReference>
<reference evidence="30" key="2">
    <citation type="submission" date="2025-08" db="UniProtKB">
        <authorList>
            <consortium name="Ensembl"/>
        </authorList>
    </citation>
    <scope>IDENTIFICATION</scope>
</reference>
<feature type="compositionally biased region" description="Low complexity" evidence="27">
    <location>
        <begin position="320"/>
        <end position="330"/>
    </location>
</feature>
<dbReference type="EMBL" id="AQIB01145048">
    <property type="status" value="NOT_ANNOTATED_CDS"/>
    <property type="molecule type" value="Genomic_DNA"/>
</dbReference>
<evidence type="ECO:0000256" key="12">
    <source>
        <dbReference type="ARBA" id="ARBA00022741"/>
    </source>
</evidence>
<dbReference type="SUPFAM" id="SSF52540">
    <property type="entry name" value="P-loop containing nucleoside triphosphate hydrolases"/>
    <property type="match status" value="2"/>
</dbReference>
<dbReference type="GO" id="GO:0005829">
    <property type="term" value="C:cytosol"/>
    <property type="evidence" value="ECO:0007669"/>
    <property type="project" value="UniProtKB-SubCell"/>
</dbReference>
<dbReference type="InterPro" id="IPR017907">
    <property type="entry name" value="Znf_RING_CS"/>
</dbReference>
<evidence type="ECO:0000256" key="11">
    <source>
        <dbReference type="ARBA" id="ARBA00022723"/>
    </source>
</evidence>
<dbReference type="EMBL" id="AQIB01145040">
    <property type="status" value="NOT_ANNOTATED_CDS"/>
    <property type="molecule type" value="Genomic_DNA"/>
</dbReference>
<evidence type="ECO:0000256" key="20">
    <source>
        <dbReference type="ARBA" id="ARBA00023268"/>
    </source>
</evidence>
<evidence type="ECO:0000256" key="2">
    <source>
        <dbReference type="ARBA" id="ARBA00004502"/>
    </source>
</evidence>
<dbReference type="EMBL" id="AQIB01145044">
    <property type="status" value="NOT_ANNOTATED_CDS"/>
    <property type="molecule type" value="Genomic_DNA"/>
</dbReference>
<dbReference type="STRING" id="60711.ENSCSAP00000015719"/>
<comment type="subcellular location">
    <subcellularLocation>
        <location evidence="3">Cytoplasm</location>
        <location evidence="3">Cytosol</location>
    </subcellularLocation>
    <subcellularLocation>
        <location evidence="2">Lipid droplet</location>
    </subcellularLocation>
</comment>
<name>A0A0D9S4D0_CHLSB</name>
<dbReference type="EMBL" id="AQIB01145043">
    <property type="status" value="NOT_ANNOTATED_CDS"/>
    <property type="molecule type" value="Genomic_DNA"/>
</dbReference>
<dbReference type="EMBL" id="AQIB01145042">
    <property type="status" value="NOT_ANNOTATED_CDS"/>
    <property type="molecule type" value="Genomic_DNA"/>
</dbReference>
<feature type="compositionally biased region" description="Low complexity" evidence="27">
    <location>
        <begin position="148"/>
        <end position="173"/>
    </location>
</feature>
<evidence type="ECO:0000259" key="28">
    <source>
        <dbReference type="SMART" id="SM00184"/>
    </source>
</evidence>
<dbReference type="BioGRID-ORCS" id="103243697">
    <property type="hits" value="2 hits in 16 CRISPR screens"/>
</dbReference>
<dbReference type="GO" id="GO:0042742">
    <property type="term" value="P:defense response to bacterium"/>
    <property type="evidence" value="ECO:0007669"/>
    <property type="project" value="UniProtKB-ARBA"/>
</dbReference>
<dbReference type="eggNOG" id="ENOG502QQ65">
    <property type="taxonomic scope" value="Eukaryota"/>
</dbReference>
<feature type="compositionally biased region" description="Polar residues" evidence="27">
    <location>
        <begin position="348"/>
        <end position="357"/>
    </location>
</feature>
<evidence type="ECO:0000256" key="14">
    <source>
        <dbReference type="ARBA" id="ARBA00022786"/>
    </source>
</evidence>
<comment type="similarity">
    <text evidence="5">Belongs to the AAA ATPase family.</text>
</comment>
<comment type="catalytic activity">
    <reaction evidence="21">
        <text>ATP + H2O = ADP + phosphate + H(+)</text>
        <dbReference type="Rhea" id="RHEA:13065"/>
        <dbReference type="ChEBI" id="CHEBI:15377"/>
        <dbReference type="ChEBI" id="CHEBI:15378"/>
        <dbReference type="ChEBI" id="CHEBI:30616"/>
        <dbReference type="ChEBI" id="CHEBI:43474"/>
        <dbReference type="ChEBI" id="CHEBI:456216"/>
    </reaction>
    <physiologicalReaction direction="left-to-right" evidence="21">
        <dbReference type="Rhea" id="RHEA:13066"/>
    </physiologicalReaction>
</comment>
<dbReference type="GO" id="GO:0061630">
    <property type="term" value="F:ubiquitin protein ligase activity"/>
    <property type="evidence" value="ECO:0007669"/>
    <property type="project" value="UniProtKB-EC"/>
</dbReference>
<dbReference type="InterPro" id="IPR003593">
    <property type="entry name" value="AAA+_ATPase"/>
</dbReference>
<dbReference type="GO" id="GO:0002040">
    <property type="term" value="P:sprouting angiogenesis"/>
    <property type="evidence" value="ECO:0007669"/>
    <property type="project" value="TreeGrafter"/>
</dbReference>
<dbReference type="GeneTree" id="ENSGT00630000089884"/>
<dbReference type="Gene3D" id="3.40.50.300">
    <property type="entry name" value="P-loop containing nucleotide triphosphate hydrolases"/>
    <property type="match status" value="2"/>
</dbReference>
<comment type="subunit">
    <text evidence="22">Monomer. Interacts with UBE2L3/UBCH7; UBE2L3/UBCH7 is the most efficient ubiquitin-conjugating enzyme E2 for the ubiquitin ligase activity. Interacts with UBE2N/UBC13; promoting 'Lys-63'-linked ubiquitination of target proteins.</text>
</comment>
<reference evidence="30" key="3">
    <citation type="submission" date="2025-09" db="UniProtKB">
        <authorList>
            <consortium name="Ensembl"/>
        </authorList>
    </citation>
    <scope>IDENTIFICATION</scope>
</reference>
<evidence type="ECO:0000256" key="22">
    <source>
        <dbReference type="ARBA" id="ARBA00064239"/>
    </source>
</evidence>
<feature type="compositionally biased region" description="Basic and acidic residues" evidence="27">
    <location>
        <begin position="358"/>
        <end position="409"/>
    </location>
</feature>
<dbReference type="PANTHER" id="PTHR22605">
    <property type="entry name" value="RZ-TYPE DOMAIN-CONTAINING PROTEIN"/>
    <property type="match status" value="1"/>
</dbReference>
<feature type="compositionally biased region" description="Basic and acidic residues" evidence="27">
    <location>
        <begin position="3558"/>
        <end position="3567"/>
    </location>
</feature>
<dbReference type="FunFam" id="3.30.40.10:FF:000488">
    <property type="entry name" value="E3 ubiquitin-protein ligase RNF213"/>
    <property type="match status" value="1"/>
</dbReference>
<dbReference type="GO" id="GO:0005524">
    <property type="term" value="F:ATP binding"/>
    <property type="evidence" value="ECO:0007669"/>
    <property type="project" value="UniProtKB-KW"/>
</dbReference>
<dbReference type="InterPro" id="IPR046439">
    <property type="entry name" value="ZF_RZ_dom"/>
</dbReference>
<dbReference type="GO" id="GO:0005730">
    <property type="term" value="C:nucleolus"/>
    <property type="evidence" value="ECO:0007669"/>
    <property type="project" value="Ensembl"/>
</dbReference>
<dbReference type="InterPro" id="IPR018957">
    <property type="entry name" value="Znf_C3HC4_RING-type"/>
</dbReference>
<dbReference type="Bgee" id="ENSCSAG00000002319">
    <property type="expression patterns" value="Expressed in blood and 7 other cell types or tissues"/>
</dbReference>
<keyword evidence="31" id="KW-1185">Reference proteome</keyword>
<comment type="pathway">
    <text evidence="4">Protein modification; protein ubiquitination.</text>
</comment>
<evidence type="ECO:0000256" key="7">
    <source>
        <dbReference type="ARBA" id="ARBA00022490"/>
    </source>
</evidence>
<keyword evidence="18" id="KW-0391">Immunity</keyword>
<dbReference type="EC" id="2.3.2.27" evidence="6"/>
<dbReference type="GO" id="GO:2000051">
    <property type="term" value="P:negative regulation of non-canonical Wnt signaling pathway"/>
    <property type="evidence" value="ECO:0007669"/>
    <property type="project" value="TreeGrafter"/>
</dbReference>
<keyword evidence="9" id="KW-0551">Lipid droplet</keyword>
<evidence type="ECO:0000256" key="15">
    <source>
        <dbReference type="ARBA" id="ARBA00022801"/>
    </source>
</evidence>
<dbReference type="EMBL" id="AQIB01145046">
    <property type="status" value="NOT_ANNOTATED_CDS"/>
    <property type="molecule type" value="Genomic_DNA"/>
</dbReference>
<feature type="compositionally biased region" description="Basic and acidic residues" evidence="27">
    <location>
        <begin position="245"/>
        <end position="256"/>
    </location>
</feature>
<organism evidence="30 31">
    <name type="scientific">Chlorocebus sabaeus</name>
    <name type="common">Green monkey</name>
    <name type="synonym">Simia sabaea</name>
    <dbReference type="NCBI Taxonomy" id="60711"/>
    <lineage>
        <taxon>Eukaryota</taxon>
        <taxon>Metazoa</taxon>
        <taxon>Chordata</taxon>
        <taxon>Craniata</taxon>
        <taxon>Vertebrata</taxon>
        <taxon>Euteleostomi</taxon>
        <taxon>Mammalia</taxon>
        <taxon>Eutheria</taxon>
        <taxon>Euarchontoglires</taxon>
        <taxon>Primates</taxon>
        <taxon>Haplorrhini</taxon>
        <taxon>Catarrhini</taxon>
        <taxon>Cercopithecidae</taxon>
        <taxon>Cercopithecinae</taxon>
        <taxon>Chlorocebus</taxon>
    </lineage>
</organism>
<accession>A0A0D9S4D0</accession>
<evidence type="ECO:0000256" key="19">
    <source>
        <dbReference type="ARBA" id="ARBA00023098"/>
    </source>
</evidence>
<dbReference type="InterPro" id="IPR027417">
    <property type="entry name" value="P-loop_NTPase"/>
</dbReference>
<dbReference type="CDD" id="cd16561">
    <property type="entry name" value="RING-HC_RNF213"/>
    <property type="match status" value="1"/>
</dbReference>
<evidence type="ECO:0000256" key="13">
    <source>
        <dbReference type="ARBA" id="ARBA00022771"/>
    </source>
</evidence>
<feature type="compositionally biased region" description="Basic and acidic residues" evidence="27">
    <location>
        <begin position="334"/>
        <end position="343"/>
    </location>
</feature>
<evidence type="ECO:0000256" key="27">
    <source>
        <dbReference type="SAM" id="MobiDB-lite"/>
    </source>
</evidence>
<evidence type="ECO:0000313" key="30">
    <source>
        <dbReference type="Ensembl" id="ENSCSAP00000015719.1"/>
    </source>
</evidence>
<dbReference type="PANTHER" id="PTHR22605:SF16">
    <property type="entry name" value="E3 UBIQUITIN-PROTEIN LIGASE RNF213"/>
    <property type="match status" value="1"/>
</dbReference>
<dbReference type="GO" id="GO:0016020">
    <property type="term" value="C:membrane"/>
    <property type="evidence" value="ECO:0007669"/>
    <property type="project" value="TreeGrafter"/>
</dbReference>
<feature type="region of interest" description="Disordered" evidence="27">
    <location>
        <begin position="110"/>
        <end position="417"/>
    </location>
</feature>
<dbReference type="GO" id="GO:0008270">
    <property type="term" value="F:zinc ion binding"/>
    <property type="evidence" value="ECO:0007669"/>
    <property type="project" value="UniProtKB-KW"/>
</dbReference>
<dbReference type="GO" id="GO:0120323">
    <property type="term" value="P:lipid ubiquitination"/>
    <property type="evidence" value="ECO:0007669"/>
    <property type="project" value="UniProtKB-ARBA"/>
</dbReference>
<dbReference type="EMBL" id="AQIB01145049">
    <property type="status" value="NOT_ANNOTATED_CDS"/>
    <property type="molecule type" value="Genomic_DNA"/>
</dbReference>
<dbReference type="Pfam" id="PF00097">
    <property type="entry name" value="zf-C3HC4"/>
    <property type="match status" value="1"/>
</dbReference>
<dbReference type="GO" id="GO:0016887">
    <property type="term" value="F:ATP hydrolysis activity"/>
    <property type="evidence" value="ECO:0007669"/>
    <property type="project" value="InterPro"/>
</dbReference>
<keyword evidence="7" id="KW-0963">Cytoplasm</keyword>
<evidence type="ECO:0000256" key="17">
    <source>
        <dbReference type="ARBA" id="ARBA00022840"/>
    </source>
</evidence>
<dbReference type="SUPFAM" id="SSF57850">
    <property type="entry name" value="RING/U-box"/>
    <property type="match status" value="1"/>
</dbReference>
<evidence type="ECO:0000256" key="10">
    <source>
        <dbReference type="ARBA" id="ARBA00022679"/>
    </source>
</evidence>
<feature type="compositionally biased region" description="Basic residues" evidence="27">
    <location>
        <begin position="138"/>
        <end position="147"/>
    </location>
</feature>
<evidence type="ECO:0000256" key="23">
    <source>
        <dbReference type="ARBA" id="ARBA00067765"/>
    </source>
</evidence>
<evidence type="ECO:0000256" key="18">
    <source>
        <dbReference type="ARBA" id="ARBA00022859"/>
    </source>
</evidence>
<dbReference type="InterPro" id="IPR001841">
    <property type="entry name" value="Znf_RING"/>
</dbReference>
<dbReference type="GO" id="GO:0006511">
    <property type="term" value="P:ubiquitin-dependent protein catabolic process"/>
    <property type="evidence" value="ECO:0007669"/>
    <property type="project" value="TreeGrafter"/>
</dbReference>
<evidence type="ECO:0000256" key="5">
    <source>
        <dbReference type="ARBA" id="ARBA00006914"/>
    </source>
</evidence>
<evidence type="ECO:0000256" key="26">
    <source>
        <dbReference type="ARBA" id="ARBA00080635"/>
    </source>
</evidence>
<dbReference type="SMART" id="SM00184">
    <property type="entry name" value="RING"/>
    <property type="match status" value="1"/>
</dbReference>
<dbReference type="EMBL" id="AQIB01145041">
    <property type="status" value="NOT_ANNOTATED_CDS"/>
    <property type="molecule type" value="Genomic_DNA"/>
</dbReference>
<comment type="catalytic activity">
    <reaction evidence="1">
        <text>S-ubiquitinyl-[E2 ubiquitin-conjugating enzyme]-L-cysteine + [acceptor protein]-L-lysine = [E2 ubiquitin-conjugating enzyme]-L-cysteine + N(6)-ubiquitinyl-[acceptor protein]-L-lysine.</text>
        <dbReference type="EC" id="2.3.2.27"/>
    </reaction>
</comment>
<dbReference type="Gene3D" id="3.30.40.10">
    <property type="entry name" value="Zinc/RING finger domain, C3HC4 (zinc finger)"/>
    <property type="match status" value="1"/>
</dbReference>
<feature type="domain" description="AAA+ ATPase" evidence="29">
    <location>
        <begin position="2810"/>
        <end position="2959"/>
    </location>
</feature>
<evidence type="ECO:0000256" key="9">
    <source>
        <dbReference type="ARBA" id="ARBA00022677"/>
    </source>
</evidence>
<feature type="region of interest" description="Disordered" evidence="27">
    <location>
        <begin position="1"/>
        <end position="87"/>
    </location>
</feature>
<dbReference type="EMBL" id="AQIB01145045">
    <property type="status" value="NOT_ANNOTATED_CDS"/>
    <property type="molecule type" value="Genomic_DNA"/>
</dbReference>
<feature type="compositionally biased region" description="Acidic residues" evidence="27">
    <location>
        <begin position="47"/>
        <end position="59"/>
    </location>
</feature>
<feature type="domain" description="AAA+ ATPase" evidence="29">
    <location>
        <begin position="2462"/>
        <end position="2593"/>
    </location>
</feature>
<evidence type="ECO:0000259" key="29">
    <source>
        <dbReference type="SMART" id="SM00382"/>
    </source>
</evidence>
<keyword evidence="15" id="KW-0378">Hydrolase</keyword>